<keyword evidence="2" id="KW-1185">Reference proteome</keyword>
<dbReference type="Gene3D" id="1.10.10.10">
    <property type="entry name" value="Winged helix-like DNA-binding domain superfamily/Winged helix DNA-binding domain"/>
    <property type="match status" value="1"/>
</dbReference>
<dbReference type="Proteomes" id="UP001558474">
    <property type="component" value="Unassembled WGS sequence"/>
</dbReference>
<proteinExistence type="predicted"/>
<evidence type="ECO:0000313" key="1">
    <source>
        <dbReference type="EMBL" id="MEX3736986.1"/>
    </source>
</evidence>
<evidence type="ECO:0000313" key="2">
    <source>
        <dbReference type="Proteomes" id="UP001558474"/>
    </source>
</evidence>
<reference evidence="1 2" key="1">
    <citation type="submission" date="2024-04" db="EMBL/GenBank/DDBJ databases">
        <title>Genomic Markers of Mycobacteria.</title>
        <authorList>
            <person name="Soliman M.S."/>
            <person name="Elkholy A."/>
            <person name="Soliman N.S."/>
            <person name="Abbas A."/>
            <person name="Khayrat S."/>
            <person name="Shawky S."/>
        </authorList>
    </citation>
    <scope>NUCLEOTIDE SEQUENCE [LARGE SCALE GENOMIC DNA]</scope>
    <source>
        <strain evidence="1 2">Egy-CU-AM5</strain>
    </source>
</reference>
<dbReference type="Pfam" id="PF13384">
    <property type="entry name" value="HTH_23"/>
    <property type="match status" value="1"/>
</dbReference>
<organism evidence="1 2">
    <name type="scientific">Mycolicibacterium porcinum</name>
    <dbReference type="NCBI Taxonomy" id="39693"/>
    <lineage>
        <taxon>Bacteria</taxon>
        <taxon>Bacillati</taxon>
        <taxon>Actinomycetota</taxon>
        <taxon>Actinomycetes</taxon>
        <taxon>Mycobacteriales</taxon>
        <taxon>Mycobacteriaceae</taxon>
        <taxon>Mycolicibacterium</taxon>
    </lineage>
</organism>
<dbReference type="EMBL" id="JBDLOU010000003">
    <property type="protein sequence ID" value="MEX3736986.1"/>
    <property type="molecule type" value="Genomic_DNA"/>
</dbReference>
<protein>
    <submittedName>
        <fullName evidence="1">Helix-turn-helix domain-containing protein</fullName>
    </submittedName>
</protein>
<gene>
    <name evidence="1" type="ORF">ABFW12_01920</name>
</gene>
<name>A0ABV3V6R9_9MYCO</name>
<accession>A0ABV3V6R9</accession>
<dbReference type="RefSeq" id="WP_368572309.1">
    <property type="nucleotide sequence ID" value="NZ_JBDLOU010000003.1"/>
</dbReference>
<sequence length="81" mass="8693">MTATRLLDADALRAITRLRDLNSALAAHGTAYARMAHERRRLVATLRAAGIPAATIADRAGMSPSTVRFIAHRAREEGAPT</sequence>
<dbReference type="InterPro" id="IPR036388">
    <property type="entry name" value="WH-like_DNA-bd_sf"/>
</dbReference>
<comment type="caution">
    <text evidence="1">The sequence shown here is derived from an EMBL/GenBank/DDBJ whole genome shotgun (WGS) entry which is preliminary data.</text>
</comment>